<dbReference type="InterPro" id="IPR013955">
    <property type="entry name" value="Rep_factor-A_C"/>
</dbReference>
<reference evidence="8 9" key="1">
    <citation type="submission" date="2018-06" db="EMBL/GenBank/DDBJ databases">
        <title>The Genome of Cuscuta australis (Dodder) Provides Insight into the Evolution of Plant Parasitism.</title>
        <authorList>
            <person name="Liu H."/>
        </authorList>
    </citation>
    <scope>NUCLEOTIDE SEQUENCE [LARGE SCALE GENOMIC DNA]</scope>
    <source>
        <strain evidence="9">cv. Yunnan</strain>
        <tissue evidence="8">Vines</tissue>
    </source>
</reference>
<keyword evidence="2" id="KW-0479">Metal-binding</keyword>
<dbReference type="Proteomes" id="UP000249390">
    <property type="component" value="Unassembled WGS sequence"/>
</dbReference>
<accession>A0A328DME4</accession>
<feature type="region of interest" description="Disordered" evidence="6">
    <location>
        <begin position="1"/>
        <end position="28"/>
    </location>
</feature>
<dbReference type="SUPFAM" id="SSF50249">
    <property type="entry name" value="Nucleic acid-binding proteins"/>
    <property type="match status" value="1"/>
</dbReference>
<protein>
    <recommendedName>
        <fullName evidence="7">Replication factor A C-terminal domain-containing protein</fullName>
    </recommendedName>
</protein>
<evidence type="ECO:0000313" key="8">
    <source>
        <dbReference type="EMBL" id="RAL45808.1"/>
    </source>
</evidence>
<dbReference type="InterPro" id="IPR047192">
    <property type="entry name" value="Euk_RPA1_DBD_C"/>
</dbReference>
<feature type="region of interest" description="Disordered" evidence="6">
    <location>
        <begin position="311"/>
        <end position="331"/>
    </location>
</feature>
<gene>
    <name evidence="8" type="ORF">DM860_009672</name>
</gene>
<evidence type="ECO:0000256" key="5">
    <source>
        <dbReference type="ARBA" id="ARBA00023125"/>
    </source>
</evidence>
<name>A0A328DME4_9ASTE</name>
<dbReference type="PANTHER" id="PTHR47165">
    <property type="entry name" value="OS03G0429900 PROTEIN"/>
    <property type="match status" value="1"/>
</dbReference>
<keyword evidence="5" id="KW-0238">DNA-binding</keyword>
<evidence type="ECO:0000256" key="3">
    <source>
        <dbReference type="ARBA" id="ARBA00022771"/>
    </source>
</evidence>
<sequence>MRSEKYLKNGEGEEDEREKHSAAAAPRECGGDLSGLDFWRMRRFTDTERASAQLISFGCSTTQRLAEEGTDTMGILTDVGKQKEIVTESKRTKMIVIQLEADGVNGVSSQHQPLKLPCDDITVVEQNEFLDSKQTTTISLLKDSSEDGTYVVYATIVSVNNSGDWFYLACKCNRAVRADGTMYYCMHCVCRVMNVTPRYLIKLSVKDDSGTTNFVLFDHEASSILNMSCSLLLEKTNGIRSYRELEDDGGKLEKRKTCADRGRDGEDELLQLPKKMRLCKKTSSLISDAIGVSYPIVDGVPHLVPADGQIVQTNDASDPGGVDSSGFKSGN</sequence>
<dbReference type="Pfam" id="PF08646">
    <property type="entry name" value="Rep_fac-A_C"/>
    <property type="match status" value="1"/>
</dbReference>
<feature type="domain" description="Replication factor A C-terminal" evidence="7">
    <location>
        <begin position="152"/>
        <end position="235"/>
    </location>
</feature>
<dbReference type="Gene3D" id="2.40.50.140">
    <property type="entry name" value="Nucleic acid-binding proteins"/>
    <property type="match status" value="1"/>
</dbReference>
<evidence type="ECO:0000256" key="2">
    <source>
        <dbReference type="ARBA" id="ARBA00022723"/>
    </source>
</evidence>
<dbReference type="SUPFAM" id="SSF158997">
    <property type="entry name" value="Trm112p-like"/>
    <property type="match status" value="1"/>
</dbReference>
<dbReference type="PANTHER" id="PTHR47165:SF4">
    <property type="entry name" value="OS03G0429900 PROTEIN"/>
    <property type="match status" value="1"/>
</dbReference>
<keyword evidence="4" id="KW-0862">Zinc</keyword>
<dbReference type="InterPro" id="IPR012340">
    <property type="entry name" value="NA-bd_OB-fold"/>
</dbReference>
<evidence type="ECO:0000256" key="1">
    <source>
        <dbReference type="ARBA" id="ARBA00005690"/>
    </source>
</evidence>
<dbReference type="GO" id="GO:0008270">
    <property type="term" value="F:zinc ion binding"/>
    <property type="evidence" value="ECO:0007669"/>
    <property type="project" value="UniProtKB-KW"/>
</dbReference>
<keyword evidence="9" id="KW-1185">Reference proteome</keyword>
<feature type="compositionally biased region" description="Basic and acidic residues" evidence="6">
    <location>
        <begin position="1"/>
        <end position="21"/>
    </location>
</feature>
<dbReference type="GO" id="GO:0003677">
    <property type="term" value="F:DNA binding"/>
    <property type="evidence" value="ECO:0007669"/>
    <property type="project" value="UniProtKB-KW"/>
</dbReference>
<evidence type="ECO:0000259" key="7">
    <source>
        <dbReference type="Pfam" id="PF08646"/>
    </source>
</evidence>
<keyword evidence="3" id="KW-0863">Zinc-finger</keyword>
<dbReference type="Gene3D" id="2.20.25.10">
    <property type="match status" value="1"/>
</dbReference>
<dbReference type="EMBL" id="NQVE01000129">
    <property type="protein sequence ID" value="RAL45808.1"/>
    <property type="molecule type" value="Genomic_DNA"/>
</dbReference>
<evidence type="ECO:0000256" key="4">
    <source>
        <dbReference type="ARBA" id="ARBA00022833"/>
    </source>
</evidence>
<comment type="similarity">
    <text evidence="1">Belongs to the replication factor A protein 1 family.</text>
</comment>
<proteinExistence type="inferred from homology"/>
<evidence type="ECO:0000313" key="9">
    <source>
        <dbReference type="Proteomes" id="UP000249390"/>
    </source>
</evidence>
<comment type="caution">
    <text evidence="8">The sequence shown here is derived from an EMBL/GenBank/DDBJ whole genome shotgun (WGS) entry which is preliminary data.</text>
</comment>
<dbReference type="AlphaFoldDB" id="A0A328DME4"/>
<evidence type="ECO:0000256" key="6">
    <source>
        <dbReference type="SAM" id="MobiDB-lite"/>
    </source>
</evidence>
<organism evidence="8 9">
    <name type="scientific">Cuscuta australis</name>
    <dbReference type="NCBI Taxonomy" id="267555"/>
    <lineage>
        <taxon>Eukaryota</taxon>
        <taxon>Viridiplantae</taxon>
        <taxon>Streptophyta</taxon>
        <taxon>Embryophyta</taxon>
        <taxon>Tracheophyta</taxon>
        <taxon>Spermatophyta</taxon>
        <taxon>Magnoliopsida</taxon>
        <taxon>eudicotyledons</taxon>
        <taxon>Gunneridae</taxon>
        <taxon>Pentapetalae</taxon>
        <taxon>asterids</taxon>
        <taxon>lamiids</taxon>
        <taxon>Solanales</taxon>
        <taxon>Convolvulaceae</taxon>
        <taxon>Cuscuteae</taxon>
        <taxon>Cuscuta</taxon>
        <taxon>Cuscuta subgen. Grammica</taxon>
        <taxon>Cuscuta sect. Cleistogrammica</taxon>
    </lineage>
</organism>
<dbReference type="CDD" id="cd04476">
    <property type="entry name" value="RPA1_DBD_C"/>
    <property type="match status" value="1"/>
</dbReference>